<name>C7XUT7_9LACO</name>
<keyword evidence="3" id="KW-1185">Reference proteome</keyword>
<dbReference type="InterPro" id="IPR006528">
    <property type="entry name" value="Phage_head_morphogenesis_dom"/>
</dbReference>
<dbReference type="RefSeq" id="WP_006916233.1">
    <property type="nucleotide sequence ID" value="NZ_GG698802.1"/>
</dbReference>
<dbReference type="EMBL" id="GG698802">
    <property type="protein sequence ID" value="EEU31048.1"/>
    <property type="molecule type" value="Genomic_DNA"/>
</dbReference>
<sequence>MLSKKQQRKIIKSFYGAGNDLDKAIGRLYRIANRQIKGEISAFLADKVNWSSKPSKADIQDALDELAQFGEDVQPLTNFYASGLLLGHPKMGDVVTARIATPMIKVASQVHKMVGTMGHQAPKQIRRATVEQHSVTPKLHRIPYNYDVMLQKSVSRSVVQREGIHTDINRNIQQTISKIKDICKTASLDTDAKHDYVKDVDRVLNGKDGTGGSLARARTIFRTQTCRELNGATIGDLKARGVSKYRFLSLEASNTCAECSHIDGNIYDVDDAEEGINLPPMHPNCQCWIEGVEETDTDDLPTVDEMMDNPDLFE</sequence>
<evidence type="ECO:0000313" key="2">
    <source>
        <dbReference type="EMBL" id="EEU31048.1"/>
    </source>
</evidence>
<dbReference type="Proteomes" id="UP000003987">
    <property type="component" value="Unassembled WGS sequence"/>
</dbReference>
<dbReference type="NCBIfam" id="TIGR01641">
    <property type="entry name" value="phageSPP1_gp7"/>
    <property type="match status" value="1"/>
</dbReference>
<evidence type="ECO:0000313" key="3">
    <source>
        <dbReference type="Proteomes" id="UP000003987"/>
    </source>
</evidence>
<organism evidence="2 3">
    <name type="scientific">Limosilactobacillus coleohominis 101-4-CHN</name>
    <dbReference type="NCBI Taxonomy" id="575594"/>
    <lineage>
        <taxon>Bacteria</taxon>
        <taxon>Bacillati</taxon>
        <taxon>Bacillota</taxon>
        <taxon>Bacilli</taxon>
        <taxon>Lactobacillales</taxon>
        <taxon>Lactobacillaceae</taxon>
        <taxon>Limosilactobacillus</taxon>
    </lineage>
</organism>
<evidence type="ECO:0000259" key="1">
    <source>
        <dbReference type="Pfam" id="PF04233"/>
    </source>
</evidence>
<dbReference type="STRING" id="575594.HMPREF0501_00453"/>
<reference evidence="2 3" key="1">
    <citation type="submission" date="2009-06" db="EMBL/GenBank/DDBJ databases">
        <title>The Genome Sequence of Lactobacillus coleohominis strain 101-4-CHN.</title>
        <authorList>
            <consortium name="The Broad Institute Genome Sequencing Platform"/>
            <person name="Ward D."/>
            <person name="Young S.K."/>
            <person name="Zeng Q."/>
            <person name="Koehrsen M."/>
            <person name="Alvarado L."/>
            <person name="Berlin A."/>
            <person name="Borenstein D."/>
            <person name="Chen Z."/>
            <person name="Engels R."/>
            <person name="Freedman E."/>
            <person name="Gellesch M."/>
            <person name="Goldberg J."/>
            <person name="Griggs A."/>
            <person name="Gujja S."/>
            <person name="Heiman D."/>
            <person name="Hepburn T."/>
            <person name="Howarth C."/>
            <person name="Jen D."/>
            <person name="Larson L."/>
            <person name="Lewis B."/>
            <person name="Mehta T."/>
            <person name="Park D."/>
            <person name="Pearson M."/>
            <person name="Roberts A."/>
            <person name="Saif S."/>
            <person name="Shea T."/>
            <person name="Shenoy N."/>
            <person name="Sisk P."/>
            <person name="Stolte C."/>
            <person name="Sykes S."/>
            <person name="Walk T."/>
            <person name="White J."/>
            <person name="Yandava C."/>
            <person name="Liu Y."/>
            <person name="Xu Q."/>
            <person name="Lander E."/>
            <person name="Nusbaum C."/>
            <person name="Galagan J."/>
            <person name="Birren B."/>
        </authorList>
    </citation>
    <scope>NUCLEOTIDE SEQUENCE [LARGE SCALE GENOMIC DNA]</scope>
    <source>
        <strain evidence="2 3">101-4-CHN</strain>
    </source>
</reference>
<gene>
    <name evidence="2" type="ORF">HMPREF0501_00453</name>
</gene>
<dbReference type="HOGENOM" id="CLU_885073_0_0_9"/>
<proteinExistence type="predicted"/>
<dbReference type="OrthoDB" id="9765386at2"/>
<protein>
    <submittedName>
        <fullName evidence="2">Phage protein F-like protein</fullName>
    </submittedName>
</protein>
<feature type="domain" description="Phage head morphogenesis" evidence="1">
    <location>
        <begin position="194"/>
        <end position="288"/>
    </location>
</feature>
<dbReference type="eggNOG" id="COG2369">
    <property type="taxonomic scope" value="Bacteria"/>
</dbReference>
<accession>C7XUT7</accession>
<dbReference type="Pfam" id="PF04233">
    <property type="entry name" value="Phage_Mu_F"/>
    <property type="match status" value="1"/>
</dbReference>
<dbReference type="AlphaFoldDB" id="C7XUT7"/>